<name>A0A427YB21_9TREE</name>
<reference evidence="2 3" key="1">
    <citation type="submission" date="2018-11" db="EMBL/GenBank/DDBJ databases">
        <title>Genome sequence of Apiotrichum porosum DSM 27194.</title>
        <authorList>
            <person name="Aliyu H."/>
            <person name="Gorte O."/>
            <person name="Ochsenreither K."/>
        </authorList>
    </citation>
    <scope>NUCLEOTIDE SEQUENCE [LARGE SCALE GENOMIC DNA]</scope>
    <source>
        <strain evidence="2 3">DSM 27194</strain>
    </source>
</reference>
<feature type="region of interest" description="Disordered" evidence="1">
    <location>
        <begin position="1"/>
        <end position="29"/>
    </location>
</feature>
<dbReference type="AlphaFoldDB" id="A0A427YB21"/>
<gene>
    <name evidence="2" type="ORF">EHS24_000879</name>
</gene>
<dbReference type="Proteomes" id="UP000279236">
    <property type="component" value="Unassembled WGS sequence"/>
</dbReference>
<proteinExistence type="predicted"/>
<evidence type="ECO:0000313" key="3">
    <source>
        <dbReference type="Proteomes" id="UP000279236"/>
    </source>
</evidence>
<evidence type="ECO:0000256" key="1">
    <source>
        <dbReference type="SAM" id="MobiDB-lite"/>
    </source>
</evidence>
<evidence type="ECO:0000313" key="2">
    <source>
        <dbReference type="EMBL" id="RSH88341.1"/>
    </source>
</evidence>
<organism evidence="2 3">
    <name type="scientific">Apiotrichum porosum</name>
    <dbReference type="NCBI Taxonomy" id="105984"/>
    <lineage>
        <taxon>Eukaryota</taxon>
        <taxon>Fungi</taxon>
        <taxon>Dikarya</taxon>
        <taxon>Basidiomycota</taxon>
        <taxon>Agaricomycotina</taxon>
        <taxon>Tremellomycetes</taxon>
        <taxon>Trichosporonales</taxon>
        <taxon>Trichosporonaceae</taxon>
        <taxon>Apiotrichum</taxon>
    </lineage>
</organism>
<keyword evidence="3" id="KW-1185">Reference proteome</keyword>
<dbReference type="RefSeq" id="XP_028480549.1">
    <property type="nucleotide sequence ID" value="XM_028616692.1"/>
</dbReference>
<dbReference type="EMBL" id="RSCE01000001">
    <property type="protein sequence ID" value="RSH88341.1"/>
    <property type="molecule type" value="Genomic_DNA"/>
</dbReference>
<sequence length="325" mass="35430">MSGPTSRASSSEPVPDDSHNGDVSAGGATSAARSRDSVYGHFMNFIHEVKDQGALAACFPPATSDSAGPSSAQEVMVADAPSPPFKTLVTFMMYLAHVMTGMIVETVALSTVITACKSFKTVWEQNTGNPMDREVVDQVSHYILHELDVRHDTRTPGYVSIAQLRSIVAAFFHLDFASVGIQQRLNPVFWVTMTMESQVRISSTLRPDTSTDDMIGMTWGVFTIRSDKSPIRSDIHEVTIRFDTVNGKTETVILRAPANAGSDPRLYMFALGRVVGAEPCLERPTPRHDYIPPRPVVAGERVAEFAVAAPKLRKGAIHPHESPLH</sequence>
<dbReference type="GeneID" id="39585422"/>
<feature type="compositionally biased region" description="Polar residues" evidence="1">
    <location>
        <begin position="1"/>
        <end position="12"/>
    </location>
</feature>
<accession>A0A427YB21</accession>
<comment type="caution">
    <text evidence="2">The sequence shown here is derived from an EMBL/GenBank/DDBJ whole genome shotgun (WGS) entry which is preliminary data.</text>
</comment>
<protein>
    <submittedName>
        <fullName evidence="2">Uncharacterized protein</fullName>
    </submittedName>
</protein>